<dbReference type="GO" id="GO:0016787">
    <property type="term" value="F:hydrolase activity"/>
    <property type="evidence" value="ECO:0007669"/>
    <property type="project" value="UniProtKB-KW"/>
</dbReference>
<evidence type="ECO:0000313" key="7">
    <source>
        <dbReference type="EMBL" id="AHW63010.1"/>
    </source>
</evidence>
<keyword evidence="4" id="KW-0460">Magnesium</keyword>
<evidence type="ECO:0000256" key="5">
    <source>
        <dbReference type="SAM" id="MobiDB-lite"/>
    </source>
</evidence>
<evidence type="ECO:0000256" key="2">
    <source>
        <dbReference type="ARBA" id="ARBA00022723"/>
    </source>
</evidence>
<dbReference type="EMBL" id="CP006842">
    <property type="protein sequence ID" value="AHW63010.1"/>
    <property type="molecule type" value="Genomic_DNA"/>
</dbReference>
<dbReference type="InterPro" id="IPR006385">
    <property type="entry name" value="HAD_hydro_SerB1"/>
</dbReference>
<evidence type="ECO:0000313" key="8">
    <source>
        <dbReference type="Proteomes" id="UP000023703"/>
    </source>
</evidence>
<dbReference type="KEGG" id="cgy:CGLY_02810"/>
<keyword evidence="8" id="KW-1185">Reference proteome</keyword>
<evidence type="ECO:0000256" key="1">
    <source>
        <dbReference type="ARBA" id="ARBA00009184"/>
    </source>
</evidence>
<dbReference type="NCBIfam" id="TIGR01488">
    <property type="entry name" value="HAD-SF-IB"/>
    <property type="match status" value="1"/>
</dbReference>
<dbReference type="InterPro" id="IPR036412">
    <property type="entry name" value="HAD-like_sf"/>
</dbReference>
<keyword evidence="3" id="KW-0378">Hydrolase</keyword>
<evidence type="ECO:0000256" key="6">
    <source>
        <dbReference type="SAM" id="Phobius"/>
    </source>
</evidence>
<keyword evidence="6" id="KW-0472">Membrane</keyword>
<dbReference type="Gene3D" id="3.40.50.1000">
    <property type="entry name" value="HAD superfamily/HAD-like"/>
    <property type="match status" value="1"/>
</dbReference>
<dbReference type="CDD" id="cd02612">
    <property type="entry name" value="HAD_PGPPase"/>
    <property type="match status" value="1"/>
</dbReference>
<dbReference type="Gene3D" id="1.20.1440.100">
    <property type="entry name" value="SG protein - dephosphorylation function"/>
    <property type="match status" value="1"/>
</dbReference>
<dbReference type="eggNOG" id="COG0560">
    <property type="taxonomic scope" value="Bacteria"/>
</dbReference>
<feature type="transmembrane region" description="Helical" evidence="6">
    <location>
        <begin position="286"/>
        <end position="308"/>
    </location>
</feature>
<keyword evidence="2" id="KW-0479">Metal-binding</keyword>
<protein>
    <recommendedName>
        <fullName evidence="9">Phosphoserine phosphatase</fullName>
    </recommendedName>
</protein>
<comment type="similarity">
    <text evidence="1">Belongs to the HAD-like hydrolase superfamily. SerB family.</text>
</comment>
<dbReference type="PANTHER" id="PTHR43344:SF13">
    <property type="entry name" value="PHOSPHATASE RV3661-RELATED"/>
    <property type="match status" value="1"/>
</dbReference>
<evidence type="ECO:0000256" key="4">
    <source>
        <dbReference type="ARBA" id="ARBA00022842"/>
    </source>
</evidence>
<dbReference type="SUPFAM" id="SSF56784">
    <property type="entry name" value="HAD-like"/>
    <property type="match status" value="1"/>
</dbReference>
<keyword evidence="6" id="KW-1133">Transmembrane helix</keyword>
<evidence type="ECO:0008006" key="9">
    <source>
        <dbReference type="Google" id="ProtNLM"/>
    </source>
</evidence>
<sequence>MRRRVTNVTIGTYGVDVTTPQGEPREPDDTHAENTPVAELIESITTDPGVDPSTVLAVFDLDKTIIDTSASMAYRKPLAERGLITTTDMLRMLMMLGNYMISGHDDNSLNTTRDTLVAMIRGRRQADLADVAHGALQDVIVPVIYSEARTLIARHHALGHHVAIITASARVLVTPIADELGADHLIATELAVDDEGLFTGEVPFFCKGPAKVEGLHRLAESEGYDLTASYTYTDSATDLPLLEAVGHPTVVNPDRTLRREATTRNWPIAKFGRTEPLFTLPEHTGAIAGTSAAVALVGTVAAGLLVWLRGREDE</sequence>
<dbReference type="Proteomes" id="UP000023703">
    <property type="component" value="Chromosome"/>
</dbReference>
<dbReference type="GO" id="GO:0046872">
    <property type="term" value="F:metal ion binding"/>
    <property type="evidence" value="ECO:0007669"/>
    <property type="project" value="UniProtKB-KW"/>
</dbReference>
<evidence type="ECO:0000256" key="3">
    <source>
        <dbReference type="ARBA" id="ARBA00022801"/>
    </source>
</evidence>
<dbReference type="InterPro" id="IPR023214">
    <property type="entry name" value="HAD_sf"/>
</dbReference>
<accession>X5E6D7</accession>
<proteinExistence type="inferred from homology"/>
<keyword evidence="6" id="KW-0812">Transmembrane</keyword>
<feature type="region of interest" description="Disordered" evidence="5">
    <location>
        <begin position="14"/>
        <end position="33"/>
    </location>
</feature>
<dbReference type="PANTHER" id="PTHR43344">
    <property type="entry name" value="PHOSPHOSERINE PHOSPHATASE"/>
    <property type="match status" value="1"/>
</dbReference>
<dbReference type="Pfam" id="PF12710">
    <property type="entry name" value="HAD"/>
    <property type="match status" value="1"/>
</dbReference>
<name>X5E6D7_9CORY</name>
<dbReference type="OrthoDB" id="25607at2"/>
<feature type="compositionally biased region" description="Basic and acidic residues" evidence="5">
    <location>
        <begin position="23"/>
        <end position="32"/>
    </location>
</feature>
<dbReference type="AlphaFoldDB" id="X5E6D7"/>
<dbReference type="HOGENOM" id="CLU_052657_1_0_11"/>
<reference evidence="7 8" key="1">
    <citation type="journal article" date="2015" name="Int. J. Syst. Evol. Microbiol.">
        <title>Revisiting Corynebacterium glyciniphilum (ex Kubota et al., 1972) sp. nov., nom. rev., isolated from putrefied banana.</title>
        <authorList>
            <person name="Al-Dilaimi A."/>
            <person name="Bednarz H."/>
            <person name="Lomker A."/>
            <person name="Niehaus K."/>
            <person name="Kalinowski J."/>
            <person name="Ruckert C."/>
        </authorList>
    </citation>
    <scope>NUCLEOTIDE SEQUENCE [LARGE SCALE GENOMIC DNA]</scope>
    <source>
        <strain evidence="7">AJ 3170</strain>
    </source>
</reference>
<organism evidence="7 8">
    <name type="scientific">Corynebacterium glyciniphilum AJ 3170</name>
    <dbReference type="NCBI Taxonomy" id="1404245"/>
    <lineage>
        <taxon>Bacteria</taxon>
        <taxon>Bacillati</taxon>
        <taxon>Actinomycetota</taxon>
        <taxon>Actinomycetes</taxon>
        <taxon>Mycobacteriales</taxon>
        <taxon>Corynebacteriaceae</taxon>
        <taxon>Corynebacterium</taxon>
    </lineage>
</organism>
<dbReference type="NCBIfam" id="TIGR01490">
    <property type="entry name" value="HAD-SF-IB-hyp1"/>
    <property type="match status" value="1"/>
</dbReference>
<dbReference type="STRING" id="1404245.CGLY_02810"/>
<gene>
    <name evidence="7" type="ORF">CGLY_02810</name>
</gene>
<dbReference type="InterPro" id="IPR050582">
    <property type="entry name" value="HAD-like_SerB"/>
</dbReference>